<evidence type="ECO:0000256" key="4">
    <source>
        <dbReference type="ARBA" id="ARBA00023319"/>
    </source>
</evidence>
<feature type="compositionally biased region" description="Basic and acidic residues" evidence="5">
    <location>
        <begin position="364"/>
        <end position="375"/>
    </location>
</feature>
<dbReference type="InterPro" id="IPR013098">
    <property type="entry name" value="Ig_I-set"/>
</dbReference>
<keyword evidence="4" id="KW-0393">Immunoglobulin domain</keyword>
<evidence type="ECO:0000256" key="1">
    <source>
        <dbReference type="ARBA" id="ARBA00022729"/>
    </source>
</evidence>
<gene>
    <name evidence="9" type="primary">LOC101859781</name>
</gene>
<dbReference type="InterPro" id="IPR007110">
    <property type="entry name" value="Ig-like_dom"/>
</dbReference>
<dbReference type="InterPro" id="IPR036179">
    <property type="entry name" value="Ig-like_dom_sf"/>
</dbReference>
<keyword evidence="3" id="KW-1015">Disulfide bond</keyword>
<evidence type="ECO:0000313" key="8">
    <source>
        <dbReference type="Proteomes" id="UP000694888"/>
    </source>
</evidence>
<evidence type="ECO:0000256" key="3">
    <source>
        <dbReference type="ARBA" id="ARBA00023157"/>
    </source>
</evidence>
<feature type="chain" id="PRO_5045624974" evidence="6">
    <location>
        <begin position="21"/>
        <end position="423"/>
    </location>
</feature>
<dbReference type="SMART" id="SM00409">
    <property type="entry name" value="IG"/>
    <property type="match status" value="3"/>
</dbReference>
<dbReference type="SUPFAM" id="SSF48726">
    <property type="entry name" value="Immunoglobulin"/>
    <property type="match status" value="3"/>
</dbReference>
<organism evidence="8 9">
    <name type="scientific">Aplysia californica</name>
    <name type="common">California sea hare</name>
    <dbReference type="NCBI Taxonomy" id="6500"/>
    <lineage>
        <taxon>Eukaryota</taxon>
        <taxon>Metazoa</taxon>
        <taxon>Spiralia</taxon>
        <taxon>Lophotrochozoa</taxon>
        <taxon>Mollusca</taxon>
        <taxon>Gastropoda</taxon>
        <taxon>Heterobranchia</taxon>
        <taxon>Euthyneura</taxon>
        <taxon>Tectipleura</taxon>
        <taxon>Aplysiida</taxon>
        <taxon>Aplysioidea</taxon>
        <taxon>Aplysiidae</taxon>
        <taxon>Aplysia</taxon>
    </lineage>
</organism>
<feature type="domain" description="Ig-like" evidence="7">
    <location>
        <begin position="219"/>
        <end position="314"/>
    </location>
</feature>
<dbReference type="Pfam" id="PF07679">
    <property type="entry name" value="I-set"/>
    <property type="match status" value="1"/>
</dbReference>
<evidence type="ECO:0000256" key="6">
    <source>
        <dbReference type="SAM" id="SignalP"/>
    </source>
</evidence>
<dbReference type="RefSeq" id="XP_012937137.1">
    <property type="nucleotide sequence ID" value="XM_013081683.2"/>
</dbReference>
<keyword evidence="8" id="KW-1185">Reference proteome</keyword>
<feature type="region of interest" description="Disordered" evidence="5">
    <location>
        <begin position="342"/>
        <end position="390"/>
    </location>
</feature>
<evidence type="ECO:0000259" key="7">
    <source>
        <dbReference type="PROSITE" id="PS50835"/>
    </source>
</evidence>
<feature type="compositionally biased region" description="Polar residues" evidence="5">
    <location>
        <begin position="346"/>
        <end position="355"/>
    </location>
</feature>
<dbReference type="Proteomes" id="UP000694888">
    <property type="component" value="Unplaced"/>
</dbReference>
<proteinExistence type="predicted"/>
<dbReference type="Pfam" id="PF07686">
    <property type="entry name" value="V-set"/>
    <property type="match status" value="1"/>
</dbReference>
<dbReference type="InterPro" id="IPR003599">
    <property type="entry name" value="Ig_sub"/>
</dbReference>
<dbReference type="PANTHER" id="PTHR12231">
    <property type="entry name" value="CTX-RELATED TYPE I TRANSMEMBRANE PROTEIN"/>
    <property type="match status" value="1"/>
</dbReference>
<dbReference type="InterPro" id="IPR051170">
    <property type="entry name" value="Neural/epithelial_adhesion"/>
</dbReference>
<dbReference type="PROSITE" id="PS50835">
    <property type="entry name" value="IG_LIKE"/>
    <property type="match status" value="3"/>
</dbReference>
<feature type="domain" description="Ig-like" evidence="7">
    <location>
        <begin position="126"/>
        <end position="216"/>
    </location>
</feature>
<evidence type="ECO:0000256" key="2">
    <source>
        <dbReference type="ARBA" id="ARBA00022737"/>
    </source>
</evidence>
<sequence length="423" mass="46980">MMTSHIYVLALSLLSGGVLGVQPSIDNSAVNYTVVEGRTAILPCTVSNLGRHKVKVVWSDQWSTVLTFNTQRIIDDERVSAVHHNQHEWNLKIEKVKYGDQGMYTCQINTTPALLQSIMLSVVVPPSISSTNNDGTITVKEGERATLTCNATGIPRPTVTWYRQPNLRGEPRERIGHTGEVLVIHNVTRYCGGKYECLAENGVPSSVGHTTDVRVKFHPEVTLSNKRMGQSLGKDTILECIVSGYPQAEAFWKFHGKQLSSSKKYKLDIFSHNEDETKLTMTLSVKNIQPKDYGAYICTATNDMGTASEKMILHEHRQRTKRPPTTTTTSTTTTTTIYRHLMRKPNQPSSNLSTRQRGRGGKGKNKDVINDEHNIYKTPQSSRSQDKVQITGKDNNSAVLTEASEMFLVIALAVSLRNAVVAP</sequence>
<dbReference type="Pfam" id="PF13927">
    <property type="entry name" value="Ig_3"/>
    <property type="match status" value="1"/>
</dbReference>
<feature type="signal peptide" evidence="6">
    <location>
        <begin position="1"/>
        <end position="20"/>
    </location>
</feature>
<protein>
    <submittedName>
        <fullName evidence="9">Lachesin</fullName>
    </submittedName>
</protein>
<dbReference type="PANTHER" id="PTHR12231:SF253">
    <property type="entry name" value="DPR-INTERACTING PROTEIN ETA, ISOFORM B-RELATED"/>
    <property type="match status" value="1"/>
</dbReference>
<dbReference type="Gene3D" id="2.60.40.10">
    <property type="entry name" value="Immunoglobulins"/>
    <property type="match status" value="3"/>
</dbReference>
<reference evidence="9" key="1">
    <citation type="submission" date="2025-08" db="UniProtKB">
        <authorList>
            <consortium name="RefSeq"/>
        </authorList>
    </citation>
    <scope>IDENTIFICATION</scope>
</reference>
<dbReference type="CDD" id="cd00096">
    <property type="entry name" value="Ig"/>
    <property type="match status" value="1"/>
</dbReference>
<accession>A0ABM0ZYH1</accession>
<dbReference type="InterPro" id="IPR013106">
    <property type="entry name" value="Ig_V-set"/>
</dbReference>
<dbReference type="GeneID" id="101859781"/>
<dbReference type="SMART" id="SM00408">
    <property type="entry name" value="IGc2"/>
    <property type="match status" value="3"/>
</dbReference>
<evidence type="ECO:0000313" key="9">
    <source>
        <dbReference type="RefSeq" id="XP_012937137.1"/>
    </source>
</evidence>
<evidence type="ECO:0000256" key="5">
    <source>
        <dbReference type="SAM" id="MobiDB-lite"/>
    </source>
</evidence>
<feature type="domain" description="Ig-like" evidence="7">
    <location>
        <begin position="23"/>
        <end position="121"/>
    </location>
</feature>
<name>A0ABM0ZYH1_APLCA</name>
<keyword evidence="1 6" id="KW-0732">Signal</keyword>
<dbReference type="InterPro" id="IPR013783">
    <property type="entry name" value="Ig-like_fold"/>
</dbReference>
<dbReference type="InterPro" id="IPR003598">
    <property type="entry name" value="Ig_sub2"/>
</dbReference>
<keyword evidence="2" id="KW-0677">Repeat</keyword>